<evidence type="ECO:0000256" key="1">
    <source>
        <dbReference type="SAM" id="MobiDB-lite"/>
    </source>
</evidence>
<dbReference type="Proteomes" id="UP000054144">
    <property type="component" value="Unassembled WGS sequence"/>
</dbReference>
<dbReference type="OrthoDB" id="3269282at2759"/>
<evidence type="ECO:0000313" key="2">
    <source>
        <dbReference type="EMBL" id="KIY51933.1"/>
    </source>
</evidence>
<feature type="region of interest" description="Disordered" evidence="1">
    <location>
        <begin position="1"/>
        <end position="36"/>
    </location>
</feature>
<feature type="region of interest" description="Disordered" evidence="1">
    <location>
        <begin position="414"/>
        <end position="457"/>
    </location>
</feature>
<keyword evidence="3" id="KW-1185">Reference proteome</keyword>
<feature type="compositionally biased region" description="Polar residues" evidence="1">
    <location>
        <begin position="20"/>
        <end position="33"/>
    </location>
</feature>
<sequence length="530" mass="56771">MSTSSGEGADNSARLPNGDVTLSPSTASESLASPSCEGGVRFDSECIVIPDVPPARKPLMVTRSYTLPLSWGGLKRKPADADMSEYSPEVSPHVVLKVPLPSFMSPKAASRPPVSPYMSCLTHRSTSVGERRLLRPGRERRASLPLPCELPVQHNCAAGPSNVPTIVPLRACCAACYEVTEASIRDGDTWKEKFSRGARRRWRCDSGSPRSSQESAAAVASLTSPHPKFELTVDEVDRRRKSLDLDSLEVVCEEAADPLEAEPEDEAQTVTVSSPSPVYAAPQKLLEDDDLFPLPSPKRSPNASPGDSPAPSVKPSPRASPLPSTRRSPLPSPSLKASSSDRLYPPEFVPCQLTDGPGILPDDSEGIIGHSLSRKDPPSAAWTSPTESPVEINFPATEAVEAEVAAIVRQEVSSVVQRPSALDSNTPDRRDKVQNLSSRTAKMPGTPSKGKASDSPTKLFALPRMLRRRSLPTGYPSPPTSPLNSSMLTTLVEDTPAEHPRVAGEHRHLHLPSVSSLMADLTIVQQSGVV</sequence>
<reference evidence="2 3" key="1">
    <citation type="journal article" date="2015" name="Fungal Genet. Biol.">
        <title>Evolution of novel wood decay mechanisms in Agaricales revealed by the genome sequences of Fistulina hepatica and Cylindrobasidium torrendii.</title>
        <authorList>
            <person name="Floudas D."/>
            <person name="Held B.W."/>
            <person name="Riley R."/>
            <person name="Nagy L.G."/>
            <person name="Koehler G."/>
            <person name="Ransdell A.S."/>
            <person name="Younus H."/>
            <person name="Chow J."/>
            <person name="Chiniquy J."/>
            <person name="Lipzen A."/>
            <person name="Tritt A."/>
            <person name="Sun H."/>
            <person name="Haridas S."/>
            <person name="LaButti K."/>
            <person name="Ohm R.A."/>
            <person name="Kues U."/>
            <person name="Blanchette R.A."/>
            <person name="Grigoriev I.V."/>
            <person name="Minto R.E."/>
            <person name="Hibbett D.S."/>
        </authorList>
    </citation>
    <scope>NUCLEOTIDE SEQUENCE [LARGE SCALE GENOMIC DNA]</scope>
    <source>
        <strain evidence="2 3">ATCC 64428</strain>
    </source>
</reference>
<organism evidence="2 3">
    <name type="scientific">Fistulina hepatica ATCC 64428</name>
    <dbReference type="NCBI Taxonomy" id="1128425"/>
    <lineage>
        <taxon>Eukaryota</taxon>
        <taxon>Fungi</taxon>
        <taxon>Dikarya</taxon>
        <taxon>Basidiomycota</taxon>
        <taxon>Agaricomycotina</taxon>
        <taxon>Agaricomycetes</taxon>
        <taxon>Agaricomycetidae</taxon>
        <taxon>Agaricales</taxon>
        <taxon>Fistulinaceae</taxon>
        <taxon>Fistulina</taxon>
    </lineage>
</organism>
<dbReference type="AlphaFoldDB" id="A0A0D7AMC4"/>
<feature type="region of interest" description="Disordered" evidence="1">
    <location>
        <begin position="201"/>
        <end position="223"/>
    </location>
</feature>
<name>A0A0D7AMC4_9AGAR</name>
<dbReference type="EMBL" id="KN881647">
    <property type="protein sequence ID" value="KIY51933.1"/>
    <property type="molecule type" value="Genomic_DNA"/>
</dbReference>
<feature type="region of interest" description="Disordered" evidence="1">
    <location>
        <begin position="256"/>
        <end position="389"/>
    </location>
</feature>
<feature type="compositionally biased region" description="Acidic residues" evidence="1">
    <location>
        <begin position="256"/>
        <end position="267"/>
    </location>
</feature>
<protein>
    <submittedName>
        <fullName evidence="2">Uncharacterized protein</fullName>
    </submittedName>
</protein>
<feature type="compositionally biased region" description="Polar residues" evidence="1">
    <location>
        <begin position="414"/>
        <end position="425"/>
    </location>
</feature>
<feature type="compositionally biased region" description="Low complexity" evidence="1">
    <location>
        <begin position="321"/>
        <end position="343"/>
    </location>
</feature>
<proteinExistence type="predicted"/>
<gene>
    <name evidence="2" type="ORF">FISHEDRAFT_70424</name>
</gene>
<accession>A0A0D7AMC4</accession>
<evidence type="ECO:0000313" key="3">
    <source>
        <dbReference type="Proteomes" id="UP000054144"/>
    </source>
</evidence>